<comment type="caution">
    <text evidence="1">The sequence shown here is derived from an EMBL/GenBank/DDBJ whole genome shotgun (WGS) entry which is preliminary data.</text>
</comment>
<evidence type="ECO:0000313" key="2">
    <source>
        <dbReference type="Proteomes" id="UP001615411"/>
    </source>
</evidence>
<name>A0ACC7LVF0_9PSED</name>
<proteinExistence type="predicted"/>
<sequence>MTAVRQRQALRDAAQWYARLGADPDCQTTRQQWQAWHQHDAVNQWAWQRLEAFHAELSGVPPALAQRTLATAPLVPGRRTVLKGMVLGLGLSGLAWTGYRQTPLWLADVRTATGERRDLLLQDGTRLTLNTATAVDIRYEANQRLIILRAGEIMLETGKDPRPLSVRSKHGDMRALGTRFSVRQLDELTQLDVIEQAVAVRNQAHAAPLRVEAGMSLRFGSGPLPTPQTLDPNRAEWVNGSLVIDNWPLKRVLNELQRYRPGFIECADDIAHLRLSGAYPLDDTTRALAAIAQVLPVRIETRTRYWVRVRGLG</sequence>
<keyword evidence="2" id="KW-1185">Reference proteome</keyword>
<reference evidence="1" key="1">
    <citation type="submission" date="2024-10" db="EMBL/GenBank/DDBJ databases">
        <title>Aeromonas and Pseudomonas from the Cagarras Archipelago, Rio de Janeiro, Brazil.</title>
        <authorList>
            <person name="Canellas A.L.B."/>
            <person name="Laport M.S."/>
        </authorList>
    </citation>
    <scope>NUCLEOTIDE SEQUENCE</scope>
    <source>
        <strain evidence="1">ACP-7</strain>
    </source>
</reference>
<organism evidence="1 2">
    <name type="scientific">Pseudomonas caricapapayae</name>
    <dbReference type="NCBI Taxonomy" id="46678"/>
    <lineage>
        <taxon>Bacteria</taxon>
        <taxon>Pseudomonadati</taxon>
        <taxon>Pseudomonadota</taxon>
        <taxon>Gammaproteobacteria</taxon>
        <taxon>Pseudomonadales</taxon>
        <taxon>Pseudomonadaceae</taxon>
        <taxon>Pseudomonas</taxon>
    </lineage>
</organism>
<dbReference type="Proteomes" id="UP001615411">
    <property type="component" value="Unassembled WGS sequence"/>
</dbReference>
<gene>
    <name evidence="1" type="ORF">ACIKP7_12460</name>
</gene>
<accession>A0ACC7LVF0</accession>
<dbReference type="EMBL" id="JBIUGF010000033">
    <property type="protein sequence ID" value="MFJ1338934.1"/>
    <property type="molecule type" value="Genomic_DNA"/>
</dbReference>
<protein>
    <submittedName>
        <fullName evidence="1">FecR domain-containing protein</fullName>
    </submittedName>
</protein>
<evidence type="ECO:0000313" key="1">
    <source>
        <dbReference type="EMBL" id="MFJ1338934.1"/>
    </source>
</evidence>